<dbReference type="PANTHER" id="PTHR28063">
    <property type="entry name" value="RNA POLYMERASE II NUCLEAR LOCALIZATION PROTEIN IWR1"/>
    <property type="match status" value="1"/>
</dbReference>
<organism evidence="4 5">
    <name type="scientific">Penicillium steckii</name>
    <dbReference type="NCBI Taxonomy" id="303698"/>
    <lineage>
        <taxon>Eukaryota</taxon>
        <taxon>Fungi</taxon>
        <taxon>Dikarya</taxon>
        <taxon>Ascomycota</taxon>
        <taxon>Pezizomycotina</taxon>
        <taxon>Eurotiomycetes</taxon>
        <taxon>Eurotiomycetidae</taxon>
        <taxon>Eurotiales</taxon>
        <taxon>Aspergillaceae</taxon>
        <taxon>Penicillium</taxon>
    </lineage>
</organism>
<feature type="compositionally biased region" description="Low complexity" evidence="2">
    <location>
        <begin position="53"/>
        <end position="80"/>
    </location>
</feature>
<dbReference type="EMBL" id="MLKD01000006">
    <property type="protein sequence ID" value="OQE25247.1"/>
    <property type="molecule type" value="Genomic_DNA"/>
</dbReference>
<dbReference type="AlphaFoldDB" id="A0A1V6TFX6"/>
<dbReference type="PANTHER" id="PTHR28063:SF1">
    <property type="entry name" value="RNA POLYMERASE II NUCLEAR LOCALIZATION PROTEIN IWR1"/>
    <property type="match status" value="1"/>
</dbReference>
<evidence type="ECO:0000313" key="4">
    <source>
        <dbReference type="EMBL" id="OQE25247.1"/>
    </source>
</evidence>
<feature type="compositionally biased region" description="Acidic residues" evidence="2">
    <location>
        <begin position="400"/>
        <end position="411"/>
    </location>
</feature>
<sequence>MALPPEQINIKRRREEEPVETLYIQSALHQTKRRFTDFVFQRVPLKASDLENDTSTSDPSTPSHPAAQRLLRSPRSVSSLHVNRRAPQPISSTGVPQVRATSPGAEIRAAQRRAADLKEAEEKRKRAIDKPVPPPTSTSTPLTKSPNNAAQPDGSNPPSGSESSTVATPSSRAASVRRFQISRTSSPAAALGLRSASGIQKRRAEGSPGVAVLVEQLQRTQHSRKASMVADLVGQQANFNEKQDIAVNELTKELSSTPVKPRKRPVVNQAEKKWREERKNAVSAAKQHLLSETLEKSAKAHSSQSWDEESERLARDFEKVALELENDMELDSHDEADVRSGPSTEPGFVTSPARQPQVQASRTDYSQFASPAASSLKYQPRLPKEPRAAVSRSQESTQNEADDQAVDENDEDYVYDVYIRRPLAETDILTNPLAELESDQQMKDLEASRAGVGVIVITAEDEEYWENFIEDDEEEWDSEDADSNAENNPANDYPDEELSSSDEDDDPTAIYGKYRRHGVSDDEEFDIDDSGSEGGARFGSAFGYRQRYGGNVDSDEESY</sequence>
<proteinExistence type="inferred from homology"/>
<dbReference type="STRING" id="303698.A0A1V6TFX6"/>
<feature type="compositionally biased region" description="Acidic residues" evidence="2">
    <location>
        <begin position="521"/>
        <end position="531"/>
    </location>
</feature>
<accession>A0A1V6TFX6</accession>
<feature type="compositionally biased region" description="Polar residues" evidence="2">
    <location>
        <begin position="352"/>
        <end position="377"/>
    </location>
</feature>
<feature type="region of interest" description="Disordered" evidence="2">
    <location>
        <begin position="50"/>
        <end position="194"/>
    </location>
</feature>
<dbReference type="InterPro" id="IPR013883">
    <property type="entry name" value="TF_Iwr1_dom"/>
</dbReference>
<feature type="compositionally biased region" description="Acidic residues" evidence="2">
    <location>
        <begin position="493"/>
        <end position="507"/>
    </location>
</feature>
<comment type="similarity">
    <text evidence="1">Belongs to the IWR1/SLC7A6OS family.</text>
</comment>
<dbReference type="InterPro" id="IPR040150">
    <property type="entry name" value="Iwr1"/>
</dbReference>
<keyword evidence="5" id="KW-1185">Reference proteome</keyword>
<feature type="compositionally biased region" description="Basic and acidic residues" evidence="2">
    <location>
        <begin position="113"/>
        <end position="124"/>
    </location>
</feature>
<gene>
    <name evidence="4" type="ORF">PENSTE_c006G10067</name>
</gene>
<dbReference type="Pfam" id="PF08574">
    <property type="entry name" value="Iwr1"/>
    <property type="match status" value="1"/>
</dbReference>
<evidence type="ECO:0000259" key="3">
    <source>
        <dbReference type="Pfam" id="PF08574"/>
    </source>
</evidence>
<evidence type="ECO:0000313" key="5">
    <source>
        <dbReference type="Proteomes" id="UP000191285"/>
    </source>
</evidence>
<feature type="region of interest" description="Disordered" evidence="2">
    <location>
        <begin position="466"/>
        <end position="559"/>
    </location>
</feature>
<dbReference type="Proteomes" id="UP000191285">
    <property type="component" value="Unassembled WGS sequence"/>
</dbReference>
<feature type="compositionally biased region" description="Basic and acidic residues" evidence="2">
    <location>
        <begin position="270"/>
        <end position="280"/>
    </location>
</feature>
<evidence type="ECO:0000256" key="2">
    <source>
        <dbReference type="SAM" id="MobiDB-lite"/>
    </source>
</evidence>
<feature type="region of interest" description="Disordered" evidence="2">
    <location>
        <begin position="255"/>
        <end position="285"/>
    </location>
</feature>
<reference evidence="5" key="1">
    <citation type="journal article" date="2017" name="Nat. Microbiol.">
        <title>Global analysis of biosynthetic gene clusters reveals vast potential of secondary metabolite production in Penicillium species.</title>
        <authorList>
            <person name="Nielsen J.C."/>
            <person name="Grijseels S."/>
            <person name="Prigent S."/>
            <person name="Ji B."/>
            <person name="Dainat J."/>
            <person name="Nielsen K.F."/>
            <person name="Frisvad J.C."/>
            <person name="Workman M."/>
            <person name="Nielsen J."/>
        </authorList>
    </citation>
    <scope>NUCLEOTIDE SEQUENCE [LARGE SCALE GENOMIC DNA]</scope>
    <source>
        <strain evidence="5">IBT 24891</strain>
    </source>
</reference>
<dbReference type="GO" id="GO:0005737">
    <property type="term" value="C:cytoplasm"/>
    <property type="evidence" value="ECO:0007669"/>
    <property type="project" value="TreeGrafter"/>
</dbReference>
<feature type="region of interest" description="Disordered" evidence="2">
    <location>
        <begin position="326"/>
        <end position="411"/>
    </location>
</feature>
<evidence type="ECO:0000256" key="1">
    <source>
        <dbReference type="ARBA" id="ARBA00010218"/>
    </source>
</evidence>
<feature type="compositionally biased region" description="Acidic residues" evidence="2">
    <location>
        <begin position="466"/>
        <end position="483"/>
    </location>
</feature>
<dbReference type="GO" id="GO:0006606">
    <property type="term" value="P:protein import into nucleus"/>
    <property type="evidence" value="ECO:0007669"/>
    <property type="project" value="InterPro"/>
</dbReference>
<dbReference type="OrthoDB" id="6255506at2759"/>
<feature type="compositionally biased region" description="Polar residues" evidence="2">
    <location>
        <begin position="147"/>
        <end position="173"/>
    </location>
</feature>
<feature type="compositionally biased region" description="Low complexity" evidence="2">
    <location>
        <begin position="137"/>
        <end position="146"/>
    </location>
</feature>
<protein>
    <recommendedName>
        <fullName evidence="3">Transcription factor Iwr1 domain-containing protein</fullName>
    </recommendedName>
</protein>
<feature type="domain" description="Transcription factor Iwr1" evidence="3">
    <location>
        <begin position="411"/>
        <end position="497"/>
    </location>
</feature>
<name>A0A1V6TFX6_9EURO</name>
<comment type="caution">
    <text evidence="4">The sequence shown here is derived from an EMBL/GenBank/DDBJ whole genome shotgun (WGS) entry which is preliminary data.</text>
</comment>